<sequence>MQAVNMAMSKPDLISEKDVDSIVRRRRGRPPSDRDGQVYQALLAAARESLKSQSFSRVAVRDIAAKAGTNAAMINYYFSGKEGLFLALIDAMFDNVVDRLKRLSQKIQSEKRDPIRQLANEMMAIYVSWNDVLTLFSAEVALTERRARVAYRRRLAARAYDAVRQHLSAVASQGMFRPDLDIEVAAVMVSGLLTFPFHFSPLMNAAGKLTWEEGHRQRWRDYVERMLNGVLRSPL</sequence>
<evidence type="ECO:0000256" key="4">
    <source>
        <dbReference type="PROSITE-ProRule" id="PRU00335"/>
    </source>
</evidence>
<dbReference type="Pfam" id="PF00440">
    <property type="entry name" value="TetR_N"/>
    <property type="match status" value="1"/>
</dbReference>
<keyword evidence="3" id="KW-0804">Transcription</keyword>
<dbReference type="GO" id="GO:0003700">
    <property type="term" value="F:DNA-binding transcription factor activity"/>
    <property type="evidence" value="ECO:0007669"/>
    <property type="project" value="TreeGrafter"/>
</dbReference>
<dbReference type="InterPro" id="IPR036271">
    <property type="entry name" value="Tet_transcr_reg_TetR-rel_C_sf"/>
</dbReference>
<dbReference type="PROSITE" id="PS50977">
    <property type="entry name" value="HTH_TETR_2"/>
    <property type="match status" value="1"/>
</dbReference>
<feature type="domain" description="HTH tetR-type" evidence="5">
    <location>
        <begin position="36"/>
        <end position="96"/>
    </location>
</feature>
<organism evidence="6 7">
    <name type="scientific">Noviherbaspirillum sedimenti</name>
    <dbReference type="NCBI Taxonomy" id="2320865"/>
    <lineage>
        <taxon>Bacteria</taxon>
        <taxon>Pseudomonadati</taxon>
        <taxon>Pseudomonadota</taxon>
        <taxon>Betaproteobacteria</taxon>
        <taxon>Burkholderiales</taxon>
        <taxon>Oxalobacteraceae</taxon>
        <taxon>Noviherbaspirillum</taxon>
    </lineage>
</organism>
<dbReference type="InterPro" id="IPR001647">
    <property type="entry name" value="HTH_TetR"/>
</dbReference>
<evidence type="ECO:0000313" key="6">
    <source>
        <dbReference type="EMBL" id="RJG00605.1"/>
    </source>
</evidence>
<evidence type="ECO:0000259" key="5">
    <source>
        <dbReference type="PROSITE" id="PS50977"/>
    </source>
</evidence>
<dbReference type="InterPro" id="IPR050109">
    <property type="entry name" value="HTH-type_TetR-like_transc_reg"/>
</dbReference>
<dbReference type="SUPFAM" id="SSF48498">
    <property type="entry name" value="Tetracyclin repressor-like, C-terminal domain"/>
    <property type="match status" value="1"/>
</dbReference>
<dbReference type="Proteomes" id="UP000266327">
    <property type="component" value="Unassembled WGS sequence"/>
</dbReference>
<dbReference type="Pfam" id="PF17938">
    <property type="entry name" value="TetR_C_29"/>
    <property type="match status" value="1"/>
</dbReference>
<gene>
    <name evidence="6" type="ORF">D3878_02615</name>
</gene>
<dbReference type="InterPro" id="IPR009057">
    <property type="entry name" value="Homeodomain-like_sf"/>
</dbReference>
<dbReference type="EMBL" id="QYUQ01000002">
    <property type="protein sequence ID" value="RJG00605.1"/>
    <property type="molecule type" value="Genomic_DNA"/>
</dbReference>
<dbReference type="Gene3D" id="1.10.357.10">
    <property type="entry name" value="Tetracycline Repressor, domain 2"/>
    <property type="match status" value="1"/>
</dbReference>
<name>A0A3A3FZ30_9BURK</name>
<evidence type="ECO:0000256" key="1">
    <source>
        <dbReference type="ARBA" id="ARBA00023015"/>
    </source>
</evidence>
<accession>A0A3A3FZ30</accession>
<dbReference type="AlphaFoldDB" id="A0A3A3FZ30"/>
<dbReference type="InterPro" id="IPR041474">
    <property type="entry name" value="NicS_C"/>
</dbReference>
<evidence type="ECO:0000256" key="3">
    <source>
        <dbReference type="ARBA" id="ARBA00023163"/>
    </source>
</evidence>
<comment type="caution">
    <text evidence="6">The sequence shown here is derived from an EMBL/GenBank/DDBJ whole genome shotgun (WGS) entry which is preliminary data.</text>
</comment>
<dbReference type="PANTHER" id="PTHR30055">
    <property type="entry name" value="HTH-TYPE TRANSCRIPTIONAL REGULATOR RUTR"/>
    <property type="match status" value="1"/>
</dbReference>
<dbReference type="SUPFAM" id="SSF46689">
    <property type="entry name" value="Homeodomain-like"/>
    <property type="match status" value="1"/>
</dbReference>
<proteinExistence type="predicted"/>
<keyword evidence="7" id="KW-1185">Reference proteome</keyword>
<keyword evidence="1" id="KW-0805">Transcription regulation</keyword>
<dbReference type="PANTHER" id="PTHR30055:SF234">
    <property type="entry name" value="HTH-TYPE TRANSCRIPTIONAL REGULATOR BETI"/>
    <property type="match status" value="1"/>
</dbReference>
<dbReference type="GO" id="GO:0000976">
    <property type="term" value="F:transcription cis-regulatory region binding"/>
    <property type="evidence" value="ECO:0007669"/>
    <property type="project" value="TreeGrafter"/>
</dbReference>
<keyword evidence="2 4" id="KW-0238">DNA-binding</keyword>
<evidence type="ECO:0000313" key="7">
    <source>
        <dbReference type="Proteomes" id="UP000266327"/>
    </source>
</evidence>
<dbReference type="RefSeq" id="WP_119784060.1">
    <property type="nucleotide sequence ID" value="NZ_QYUQ01000002.1"/>
</dbReference>
<evidence type="ECO:0000256" key="2">
    <source>
        <dbReference type="ARBA" id="ARBA00023125"/>
    </source>
</evidence>
<feature type="DNA-binding region" description="H-T-H motif" evidence="4">
    <location>
        <begin position="59"/>
        <end position="78"/>
    </location>
</feature>
<reference evidence="7" key="1">
    <citation type="submission" date="2018-09" db="EMBL/GenBank/DDBJ databases">
        <authorList>
            <person name="Zhu H."/>
        </authorList>
    </citation>
    <scope>NUCLEOTIDE SEQUENCE [LARGE SCALE GENOMIC DNA]</scope>
    <source>
        <strain evidence="7">K1S02-23</strain>
    </source>
</reference>
<dbReference type="OrthoDB" id="2356263at2"/>
<protein>
    <submittedName>
        <fullName evidence="6">TetR/AcrR family transcriptional regulator</fullName>
    </submittedName>
</protein>